<feature type="compositionally biased region" description="Polar residues" evidence="1">
    <location>
        <begin position="21"/>
        <end position="31"/>
    </location>
</feature>
<protein>
    <submittedName>
        <fullName evidence="2">Uncharacterized protein</fullName>
    </submittedName>
</protein>
<name>A0ABR1UUI7_9PEZI</name>
<reference evidence="2 3" key="1">
    <citation type="submission" date="2023-01" db="EMBL/GenBank/DDBJ databases">
        <title>Analysis of 21 Apiospora genomes using comparative genomics revels a genus with tremendous synthesis potential of carbohydrate active enzymes and secondary metabolites.</title>
        <authorList>
            <person name="Sorensen T."/>
        </authorList>
    </citation>
    <scope>NUCLEOTIDE SEQUENCE [LARGE SCALE GENOMIC DNA]</scope>
    <source>
        <strain evidence="2 3">CBS 135458</strain>
    </source>
</reference>
<evidence type="ECO:0000256" key="1">
    <source>
        <dbReference type="SAM" id="MobiDB-lite"/>
    </source>
</evidence>
<accession>A0ABR1UUI7</accession>
<evidence type="ECO:0000313" key="3">
    <source>
        <dbReference type="Proteomes" id="UP001480595"/>
    </source>
</evidence>
<dbReference type="Proteomes" id="UP001480595">
    <property type="component" value="Unassembled WGS sequence"/>
</dbReference>
<proteinExistence type="predicted"/>
<sequence>MYDMPHALPPHAYFHIPSVTLGSTEKSNPASVGSRHRRSDVSSPFSPQPPNAASPAGEMIIPEEDPPSSRSNSATATTPRRGGPPLCQRRRTVAPGPSRPPLLPIDANAVLSGISQRRREKQEARGDPDFVTIRTQIDGSLFKEEISSFIEHYDTYEGEDQAEV</sequence>
<gene>
    <name evidence="2" type="ORF">PG994_008081</name>
</gene>
<organism evidence="2 3">
    <name type="scientific">Apiospora phragmitis</name>
    <dbReference type="NCBI Taxonomy" id="2905665"/>
    <lineage>
        <taxon>Eukaryota</taxon>
        <taxon>Fungi</taxon>
        <taxon>Dikarya</taxon>
        <taxon>Ascomycota</taxon>
        <taxon>Pezizomycotina</taxon>
        <taxon>Sordariomycetes</taxon>
        <taxon>Xylariomycetidae</taxon>
        <taxon>Amphisphaeriales</taxon>
        <taxon>Apiosporaceae</taxon>
        <taxon>Apiospora</taxon>
    </lineage>
</organism>
<dbReference type="RefSeq" id="XP_066714977.1">
    <property type="nucleotide sequence ID" value="XM_066859490.1"/>
</dbReference>
<keyword evidence="3" id="KW-1185">Reference proteome</keyword>
<dbReference type="GeneID" id="92092553"/>
<comment type="caution">
    <text evidence="2">The sequence shown here is derived from an EMBL/GenBank/DDBJ whole genome shotgun (WGS) entry which is preliminary data.</text>
</comment>
<evidence type="ECO:0000313" key="2">
    <source>
        <dbReference type="EMBL" id="KAK8061715.1"/>
    </source>
</evidence>
<feature type="region of interest" description="Disordered" evidence="1">
    <location>
        <begin position="21"/>
        <end position="105"/>
    </location>
</feature>
<feature type="compositionally biased region" description="Polar residues" evidence="1">
    <location>
        <begin position="68"/>
        <end position="78"/>
    </location>
</feature>
<dbReference type="EMBL" id="JAQQWL010000008">
    <property type="protein sequence ID" value="KAK8061715.1"/>
    <property type="molecule type" value="Genomic_DNA"/>
</dbReference>